<keyword evidence="3 5" id="KW-1133">Transmembrane helix</keyword>
<evidence type="ECO:0000313" key="6">
    <source>
        <dbReference type="EMBL" id="KAJ8313016.1"/>
    </source>
</evidence>
<evidence type="ECO:0000256" key="4">
    <source>
        <dbReference type="ARBA" id="ARBA00023136"/>
    </source>
</evidence>
<gene>
    <name evidence="6" type="ORF">KUTeg_010389</name>
</gene>
<dbReference type="SUPFAM" id="SSF103473">
    <property type="entry name" value="MFS general substrate transporter"/>
    <property type="match status" value="1"/>
</dbReference>
<dbReference type="Gene3D" id="1.20.1250.20">
    <property type="entry name" value="MFS general substrate transporter like domains"/>
    <property type="match status" value="1"/>
</dbReference>
<keyword evidence="7" id="KW-1185">Reference proteome</keyword>
<protein>
    <submittedName>
        <fullName evidence="6">Uncharacterized protein</fullName>
    </submittedName>
</protein>
<dbReference type="InterPro" id="IPR005828">
    <property type="entry name" value="MFS_sugar_transport-like"/>
</dbReference>
<feature type="transmembrane region" description="Helical" evidence="5">
    <location>
        <begin position="98"/>
        <end position="120"/>
    </location>
</feature>
<dbReference type="PANTHER" id="PTHR24064">
    <property type="entry name" value="SOLUTE CARRIER FAMILY 22 MEMBER"/>
    <property type="match status" value="1"/>
</dbReference>
<dbReference type="EMBL" id="JARBDR010000440">
    <property type="protein sequence ID" value="KAJ8313016.1"/>
    <property type="molecule type" value="Genomic_DNA"/>
</dbReference>
<proteinExistence type="predicted"/>
<dbReference type="Pfam" id="PF00083">
    <property type="entry name" value="Sugar_tr"/>
    <property type="match status" value="1"/>
</dbReference>
<evidence type="ECO:0000313" key="7">
    <source>
        <dbReference type="Proteomes" id="UP001217089"/>
    </source>
</evidence>
<feature type="transmembrane region" description="Helical" evidence="5">
    <location>
        <begin position="71"/>
        <end position="92"/>
    </location>
</feature>
<evidence type="ECO:0000256" key="2">
    <source>
        <dbReference type="ARBA" id="ARBA00022692"/>
    </source>
</evidence>
<sequence>MFRFLPESYRWLLSKNRTKEAEAVIIKMAKINKKPVPDLSRIEIGDMLEKKTERFTAKDLFRTWKLARSTLLLNAMWLFSGYTFYAISFGVQKMSGSIYLNIFLLSMVDLPSNLLTYYTCNK</sequence>
<organism evidence="6 7">
    <name type="scientific">Tegillarca granosa</name>
    <name type="common">Malaysian cockle</name>
    <name type="synonym">Anadara granosa</name>
    <dbReference type="NCBI Taxonomy" id="220873"/>
    <lineage>
        <taxon>Eukaryota</taxon>
        <taxon>Metazoa</taxon>
        <taxon>Spiralia</taxon>
        <taxon>Lophotrochozoa</taxon>
        <taxon>Mollusca</taxon>
        <taxon>Bivalvia</taxon>
        <taxon>Autobranchia</taxon>
        <taxon>Pteriomorphia</taxon>
        <taxon>Arcoida</taxon>
        <taxon>Arcoidea</taxon>
        <taxon>Arcidae</taxon>
        <taxon>Tegillarca</taxon>
    </lineage>
</organism>
<evidence type="ECO:0000256" key="3">
    <source>
        <dbReference type="ARBA" id="ARBA00022989"/>
    </source>
</evidence>
<evidence type="ECO:0000256" key="5">
    <source>
        <dbReference type="SAM" id="Phobius"/>
    </source>
</evidence>
<name>A0ABQ9F9X3_TEGGR</name>
<comment type="subcellular location">
    <subcellularLocation>
        <location evidence="1">Membrane</location>
        <topology evidence="1">Multi-pass membrane protein</topology>
    </subcellularLocation>
</comment>
<reference evidence="6 7" key="1">
    <citation type="submission" date="2022-12" db="EMBL/GenBank/DDBJ databases">
        <title>Chromosome-level genome of Tegillarca granosa.</title>
        <authorList>
            <person name="Kim J."/>
        </authorList>
    </citation>
    <scope>NUCLEOTIDE SEQUENCE [LARGE SCALE GENOMIC DNA]</scope>
    <source>
        <strain evidence="6">Teg-2019</strain>
        <tissue evidence="6">Adductor muscle</tissue>
    </source>
</reference>
<comment type="caution">
    <text evidence="6">The sequence shown here is derived from an EMBL/GenBank/DDBJ whole genome shotgun (WGS) entry which is preliminary data.</text>
</comment>
<dbReference type="InterPro" id="IPR036259">
    <property type="entry name" value="MFS_trans_sf"/>
</dbReference>
<keyword evidence="2 5" id="KW-0812">Transmembrane</keyword>
<evidence type="ECO:0000256" key="1">
    <source>
        <dbReference type="ARBA" id="ARBA00004141"/>
    </source>
</evidence>
<dbReference type="Proteomes" id="UP001217089">
    <property type="component" value="Unassembled WGS sequence"/>
</dbReference>
<accession>A0ABQ9F9X3</accession>
<keyword evidence="4 5" id="KW-0472">Membrane</keyword>